<evidence type="ECO:0000313" key="10">
    <source>
        <dbReference type="EMBL" id="AOM65874.1"/>
    </source>
</evidence>
<keyword evidence="4" id="KW-0694">RNA-binding</keyword>
<dbReference type="Pfam" id="PF00237">
    <property type="entry name" value="Ribosomal_L22"/>
    <property type="match status" value="1"/>
</dbReference>
<dbReference type="GeneID" id="29073111"/>
<evidence type="ECO:0000256" key="6">
    <source>
        <dbReference type="ARBA" id="ARBA00023274"/>
    </source>
</evidence>
<dbReference type="AlphaFoldDB" id="A0A1C9CBZ8"/>
<dbReference type="RefSeq" id="YP_009296734.1">
    <property type="nucleotide sequence ID" value="NC_031172.1"/>
</dbReference>
<dbReference type="PROSITE" id="PS00464">
    <property type="entry name" value="RIBOSOMAL_L22"/>
    <property type="match status" value="1"/>
</dbReference>
<dbReference type="HAMAP" id="MF_01331_B">
    <property type="entry name" value="Ribosomal_uL22_B"/>
    <property type="match status" value="1"/>
</dbReference>
<evidence type="ECO:0000256" key="4">
    <source>
        <dbReference type="ARBA" id="ARBA00022884"/>
    </source>
</evidence>
<dbReference type="Gene3D" id="3.90.470.10">
    <property type="entry name" value="Ribosomal protein L22/L17"/>
    <property type="match status" value="1"/>
</dbReference>
<keyword evidence="6 9" id="KW-0687">Ribonucleoprotein</keyword>
<dbReference type="SUPFAM" id="SSF54843">
    <property type="entry name" value="Ribosomal protein L22"/>
    <property type="match status" value="1"/>
</dbReference>
<sequence>MLTPQYNKKVKSTGRYIRISPHKARRVLDQIRGKKYKEALLILNFLPYRSTRFIQSILQSAVANAIHNHHFEKKNLVILETFANQGPTLKRIQPRAQGKAFPIRKPTCHISISLISKS</sequence>
<dbReference type="InterPro" id="IPR005727">
    <property type="entry name" value="Ribosomal_uL22_bac/chlpt-type"/>
</dbReference>
<dbReference type="NCBIfam" id="TIGR01044">
    <property type="entry name" value="rplV_bact"/>
    <property type="match status" value="1"/>
</dbReference>
<keyword evidence="5 9" id="KW-0689">Ribosomal protein</keyword>
<dbReference type="InterPro" id="IPR018260">
    <property type="entry name" value="Ribosomal_uL22_CS"/>
</dbReference>
<comment type="function">
    <text evidence="1">This protein binds specifically to 23S rRNA.</text>
</comment>
<dbReference type="InterPro" id="IPR036394">
    <property type="entry name" value="Ribosomal_uL22_sf"/>
</dbReference>
<dbReference type="GO" id="GO:0019843">
    <property type="term" value="F:rRNA binding"/>
    <property type="evidence" value="ECO:0007669"/>
    <property type="project" value="UniProtKB-KW"/>
</dbReference>
<name>A0A1C9CBZ8_9FLOR</name>
<dbReference type="CDD" id="cd00336">
    <property type="entry name" value="Ribosomal_L22"/>
    <property type="match status" value="1"/>
</dbReference>
<evidence type="ECO:0000256" key="7">
    <source>
        <dbReference type="ARBA" id="ARBA00035285"/>
    </source>
</evidence>
<organism evidence="10">
    <name type="scientific">Apophlaea sinclairii</name>
    <dbReference type="NCBI Taxonomy" id="212746"/>
    <lineage>
        <taxon>Eukaryota</taxon>
        <taxon>Rhodophyta</taxon>
        <taxon>Florideophyceae</taxon>
        <taxon>Hildenbrandiophycidae</taxon>
        <taxon>Hildenbrandiales</taxon>
        <taxon>Hildenbrandiaceae</taxon>
        <taxon>Apophlaea</taxon>
    </lineage>
</organism>
<reference evidence="10" key="1">
    <citation type="journal article" date="2016" name="BMC Biol.">
        <title>Parallel evolution of highly conserved plastid genome architecture in red seaweeds and seed plants.</title>
        <authorList>
            <person name="Lee J."/>
            <person name="Cho C.H."/>
            <person name="Park S.I."/>
            <person name="Choi J.W."/>
            <person name="Song H.S."/>
            <person name="West J.A."/>
            <person name="Bhattacharya D."/>
            <person name="Yoon H.S."/>
        </authorList>
    </citation>
    <scope>NUCLEOTIDE SEQUENCE</scope>
</reference>
<evidence type="ECO:0000256" key="8">
    <source>
        <dbReference type="ARBA" id="ARBA00035416"/>
    </source>
</evidence>
<geneLocation type="plastid" evidence="10"/>
<evidence type="ECO:0000256" key="1">
    <source>
        <dbReference type="ARBA" id="ARBA00003611"/>
    </source>
</evidence>
<keyword evidence="3" id="KW-0699">rRNA-binding</keyword>
<dbReference type="GO" id="GO:0006412">
    <property type="term" value="P:translation"/>
    <property type="evidence" value="ECO:0007669"/>
    <property type="project" value="InterPro"/>
</dbReference>
<evidence type="ECO:0000256" key="9">
    <source>
        <dbReference type="RuleBase" id="RU004005"/>
    </source>
</evidence>
<proteinExistence type="inferred from homology"/>
<accession>A0A1C9CBZ8</accession>
<evidence type="ECO:0000256" key="5">
    <source>
        <dbReference type="ARBA" id="ARBA00022980"/>
    </source>
</evidence>
<dbReference type="InterPro" id="IPR047867">
    <property type="entry name" value="Ribosomal_uL22_bac/org-type"/>
</dbReference>
<dbReference type="EMBL" id="KX284716">
    <property type="protein sequence ID" value="AOM65874.1"/>
    <property type="molecule type" value="Genomic_DNA"/>
</dbReference>
<comment type="similarity">
    <text evidence="2 9">Belongs to the universal ribosomal protein uL22 family.</text>
</comment>
<dbReference type="PANTHER" id="PTHR13501">
    <property type="entry name" value="CHLOROPLAST 50S RIBOSOMAL PROTEIN L22-RELATED"/>
    <property type="match status" value="1"/>
</dbReference>
<dbReference type="InterPro" id="IPR001063">
    <property type="entry name" value="Ribosomal_uL22"/>
</dbReference>
<evidence type="ECO:0000256" key="2">
    <source>
        <dbReference type="ARBA" id="ARBA00009451"/>
    </source>
</evidence>
<evidence type="ECO:0000256" key="3">
    <source>
        <dbReference type="ARBA" id="ARBA00022730"/>
    </source>
</evidence>
<protein>
    <recommendedName>
        <fullName evidence="7">Large ribosomal subunit protein uL22c</fullName>
    </recommendedName>
    <alternativeName>
        <fullName evidence="8">50S ribosomal protein L22, chloroplastic</fullName>
    </alternativeName>
</protein>
<gene>
    <name evidence="10" type="primary">rpl22</name>
    <name evidence="10" type="ORF">Apop_184</name>
</gene>
<dbReference type="GO" id="GO:0003735">
    <property type="term" value="F:structural constituent of ribosome"/>
    <property type="evidence" value="ECO:0007669"/>
    <property type="project" value="InterPro"/>
</dbReference>
<dbReference type="GO" id="GO:0015934">
    <property type="term" value="C:large ribosomal subunit"/>
    <property type="evidence" value="ECO:0007669"/>
    <property type="project" value="InterPro"/>
</dbReference>
<dbReference type="PANTHER" id="PTHR13501:SF8">
    <property type="entry name" value="LARGE RIBOSOMAL SUBUNIT PROTEIN UL22M"/>
    <property type="match status" value="1"/>
</dbReference>
<keyword evidence="10" id="KW-0934">Plastid</keyword>